<feature type="region of interest" description="Disordered" evidence="1">
    <location>
        <begin position="23"/>
        <end position="155"/>
    </location>
</feature>
<dbReference type="AlphaFoldDB" id="A0AAW1TZP4"/>
<reference evidence="2 3" key="1">
    <citation type="submission" date="2023-03" db="EMBL/GenBank/DDBJ databases">
        <title>Genome insight into feeding habits of ladybird beetles.</title>
        <authorList>
            <person name="Li H.-S."/>
            <person name="Huang Y.-H."/>
            <person name="Pang H."/>
        </authorList>
    </citation>
    <scope>NUCLEOTIDE SEQUENCE [LARGE SCALE GENOMIC DNA]</scope>
    <source>
        <strain evidence="2">SYSU_2023b</strain>
        <tissue evidence="2">Whole body</tissue>
    </source>
</reference>
<dbReference type="Proteomes" id="UP001431783">
    <property type="component" value="Unassembled WGS sequence"/>
</dbReference>
<proteinExistence type="predicted"/>
<evidence type="ECO:0000313" key="3">
    <source>
        <dbReference type="Proteomes" id="UP001431783"/>
    </source>
</evidence>
<feature type="compositionally biased region" description="Basic and acidic residues" evidence="1">
    <location>
        <begin position="26"/>
        <end position="44"/>
    </location>
</feature>
<organism evidence="2 3">
    <name type="scientific">Henosepilachna vigintioctopunctata</name>
    <dbReference type="NCBI Taxonomy" id="420089"/>
    <lineage>
        <taxon>Eukaryota</taxon>
        <taxon>Metazoa</taxon>
        <taxon>Ecdysozoa</taxon>
        <taxon>Arthropoda</taxon>
        <taxon>Hexapoda</taxon>
        <taxon>Insecta</taxon>
        <taxon>Pterygota</taxon>
        <taxon>Neoptera</taxon>
        <taxon>Endopterygota</taxon>
        <taxon>Coleoptera</taxon>
        <taxon>Polyphaga</taxon>
        <taxon>Cucujiformia</taxon>
        <taxon>Coccinelloidea</taxon>
        <taxon>Coccinellidae</taxon>
        <taxon>Epilachninae</taxon>
        <taxon>Epilachnini</taxon>
        <taxon>Henosepilachna</taxon>
    </lineage>
</organism>
<protein>
    <submittedName>
        <fullName evidence="2">Uncharacterized protein</fullName>
    </submittedName>
</protein>
<feature type="compositionally biased region" description="Basic and acidic residues" evidence="1">
    <location>
        <begin position="94"/>
        <end position="105"/>
    </location>
</feature>
<name>A0AAW1TZP4_9CUCU</name>
<dbReference type="EMBL" id="JARQZJ010000031">
    <property type="protein sequence ID" value="KAK9874080.1"/>
    <property type="molecule type" value="Genomic_DNA"/>
</dbReference>
<evidence type="ECO:0000313" key="2">
    <source>
        <dbReference type="EMBL" id="KAK9874080.1"/>
    </source>
</evidence>
<feature type="compositionally biased region" description="Basic and acidic residues" evidence="1">
    <location>
        <begin position="131"/>
        <end position="143"/>
    </location>
</feature>
<evidence type="ECO:0000256" key="1">
    <source>
        <dbReference type="SAM" id="MobiDB-lite"/>
    </source>
</evidence>
<comment type="caution">
    <text evidence="2">The sequence shown here is derived from an EMBL/GenBank/DDBJ whole genome shotgun (WGS) entry which is preliminary data.</text>
</comment>
<accession>A0AAW1TZP4</accession>
<gene>
    <name evidence="2" type="ORF">WA026_002436</name>
</gene>
<keyword evidence="3" id="KW-1185">Reference proteome</keyword>
<feature type="compositionally biased region" description="Polar residues" evidence="1">
    <location>
        <begin position="63"/>
        <end position="75"/>
    </location>
</feature>
<sequence length="155" mass="17655">MSWMKKCRKIFKKPTKKLLKIMPNRMAEENSDNRRIDVENKDENDVSLILNNTDIHHEDNIEESQLSTTPSNSIELISGEDHSSDLYPDTKGSPAEEHVSEKENYETGAIAIQNTQDADEKSSSLEIETNVQHEKVDKLEDGMTSKTEPILLKVK</sequence>